<dbReference type="EMBL" id="CP042469">
    <property type="protein sequence ID" value="QOX63940.1"/>
    <property type="molecule type" value="Genomic_DNA"/>
</dbReference>
<keyword evidence="2" id="KW-1185">Reference proteome</keyword>
<dbReference type="Proteomes" id="UP000594014">
    <property type="component" value="Chromosome"/>
</dbReference>
<name>A0ACD1ABR2_9FIRM</name>
<keyword evidence="1" id="KW-0969">Cilium</keyword>
<protein>
    <submittedName>
        <fullName evidence="1">Flagellar biosynthesis protein FlhB</fullName>
    </submittedName>
</protein>
<evidence type="ECO:0000313" key="1">
    <source>
        <dbReference type="EMBL" id="QOX63940.1"/>
    </source>
</evidence>
<proteinExistence type="predicted"/>
<accession>A0ACD1ABR2</accession>
<keyword evidence="1" id="KW-0966">Cell projection</keyword>
<organism evidence="1 2">
    <name type="scientific">Anoxybacterium hadale</name>
    <dbReference type="NCBI Taxonomy" id="3408580"/>
    <lineage>
        <taxon>Bacteria</taxon>
        <taxon>Bacillati</taxon>
        <taxon>Bacillota</taxon>
        <taxon>Clostridia</taxon>
        <taxon>Peptostreptococcales</taxon>
        <taxon>Anaerovoracaceae</taxon>
        <taxon>Anoxybacterium</taxon>
    </lineage>
</organism>
<reference evidence="1" key="1">
    <citation type="submission" date="2019-08" db="EMBL/GenBank/DDBJ databases">
        <title>Genome sequence of Clostridiales bacterium MT110.</title>
        <authorList>
            <person name="Cao J."/>
        </authorList>
    </citation>
    <scope>NUCLEOTIDE SEQUENCE</scope>
    <source>
        <strain evidence="1">MT110</strain>
    </source>
</reference>
<keyword evidence="1" id="KW-0282">Flagellum</keyword>
<sequence length="356" mass="40439">MAETNKTEKATPKKKKDERKKGNAFQSRDVVSIATIVIGFILVSKLGSFIVSQIRELYVSELQKMSGLYALSIPGALQIMRESMVVFFLSTVPILIVLTVTGVVMTGAQTGFLVSGELLKFKYNRISMLQGFKRMFSVRSVVQLVKSLIKVAVILWIIYTSIQDLLVVTPDLLHTSFDQSISFMLDRIMSIVYKICLIFVAVAVLDFAYEKFDYEQKLRMTKQEVKDEYKQTEGDPFIKGKIKEKQRKMSMNRMIQQVPNADVIVRNPTHFAVALKYDLEKDMAPMVLAKGQDHMAKRIIAAGEKHHILITENKPLARSLYETVEVNSYIPAELYQAVAELMAWVYSTREKGKKAV</sequence>
<gene>
    <name evidence="1" type="primary">flhB</name>
    <name evidence="1" type="ORF">FRZ06_11655</name>
</gene>
<evidence type="ECO:0000313" key="2">
    <source>
        <dbReference type="Proteomes" id="UP000594014"/>
    </source>
</evidence>